<feature type="compositionally biased region" description="Low complexity" evidence="1">
    <location>
        <begin position="19"/>
        <end position="48"/>
    </location>
</feature>
<dbReference type="Proteomes" id="UP000280296">
    <property type="component" value="Unassembled WGS sequence"/>
</dbReference>
<dbReference type="RefSeq" id="WP_126723271.1">
    <property type="nucleotide sequence ID" value="NZ_RYZH01000001.1"/>
</dbReference>
<comment type="caution">
    <text evidence="2">The sequence shown here is derived from an EMBL/GenBank/DDBJ whole genome shotgun (WGS) entry which is preliminary data.</text>
</comment>
<evidence type="ECO:0000313" key="3">
    <source>
        <dbReference type="Proteomes" id="UP000280296"/>
    </source>
</evidence>
<dbReference type="OrthoDB" id="9886022at2"/>
<evidence type="ECO:0000256" key="1">
    <source>
        <dbReference type="SAM" id="MobiDB-lite"/>
    </source>
</evidence>
<feature type="region of interest" description="Disordered" evidence="1">
    <location>
        <begin position="150"/>
        <end position="181"/>
    </location>
</feature>
<reference evidence="2 3" key="2">
    <citation type="submission" date="2019-01" db="EMBL/GenBank/DDBJ databases">
        <title>Tautonia sociabilis, a novel thermotolerant planctomycete of Isosphaeraceae family, isolated from a 4000 m deep subterranean habitat.</title>
        <authorList>
            <person name="Kovaleva O.L."/>
            <person name="Elcheninov A.G."/>
            <person name="Van Heerden E."/>
            <person name="Toshchakov S.V."/>
            <person name="Novikov A."/>
            <person name="Bonch-Osmolovskaya E.A."/>
            <person name="Kublanov I.V."/>
        </authorList>
    </citation>
    <scope>NUCLEOTIDE SEQUENCE [LARGE SCALE GENOMIC DNA]</scope>
    <source>
        <strain evidence="2 3">GM2012</strain>
    </source>
</reference>
<gene>
    <name evidence="2" type="ORF">TsocGM_00075</name>
</gene>
<dbReference type="AlphaFoldDB" id="A0A432MRK7"/>
<dbReference type="EMBL" id="RYZH01000001">
    <property type="protein sequence ID" value="RUL89606.1"/>
    <property type="molecule type" value="Genomic_DNA"/>
</dbReference>
<evidence type="ECO:0000313" key="2">
    <source>
        <dbReference type="EMBL" id="RUL89606.1"/>
    </source>
</evidence>
<protein>
    <submittedName>
        <fullName evidence="2">Uncharacterized protein</fullName>
    </submittedName>
</protein>
<organism evidence="2 3">
    <name type="scientific">Tautonia sociabilis</name>
    <dbReference type="NCBI Taxonomy" id="2080755"/>
    <lineage>
        <taxon>Bacteria</taxon>
        <taxon>Pseudomonadati</taxon>
        <taxon>Planctomycetota</taxon>
        <taxon>Planctomycetia</taxon>
        <taxon>Isosphaerales</taxon>
        <taxon>Isosphaeraceae</taxon>
        <taxon>Tautonia</taxon>
    </lineage>
</organism>
<keyword evidence="3" id="KW-1185">Reference proteome</keyword>
<feature type="compositionally biased region" description="Low complexity" evidence="1">
    <location>
        <begin position="160"/>
        <end position="176"/>
    </location>
</feature>
<feature type="region of interest" description="Disordered" evidence="1">
    <location>
        <begin position="1"/>
        <end position="52"/>
    </location>
</feature>
<accession>A0A432MRK7</accession>
<sequence length="209" mass="22338">MTPHRILLNPEAGEGGATAGAATAREAGPGPEAPDPGSASDPSPADASRAAEERLRTLERRFDEERSRLARKAEDWERACKTALKEKELAAALAGRPLVRGAAAQLIALWRDELEVVDEADRLRVRSRDGRSVEDAVASWLAGPDYSHFVRPASRGGTAPPGDSRSASSAPAASPPRTLGETVLQQWREAVQASRRELGVPIGLGRRRV</sequence>
<reference evidence="2 3" key="1">
    <citation type="submission" date="2018-12" db="EMBL/GenBank/DDBJ databases">
        <authorList>
            <person name="Toschakov S.V."/>
        </authorList>
    </citation>
    <scope>NUCLEOTIDE SEQUENCE [LARGE SCALE GENOMIC DNA]</scope>
    <source>
        <strain evidence="2 3">GM2012</strain>
    </source>
</reference>
<name>A0A432MRK7_9BACT</name>
<proteinExistence type="predicted"/>